<accession>A0A7X0D7X8</accession>
<dbReference type="EMBL" id="JACHDS010000001">
    <property type="protein sequence ID" value="MBB6174948.1"/>
    <property type="molecule type" value="Genomic_DNA"/>
</dbReference>
<organism evidence="2 3">
    <name type="scientific">Nocardiopsis mwathae</name>
    <dbReference type="NCBI Taxonomy" id="1472723"/>
    <lineage>
        <taxon>Bacteria</taxon>
        <taxon>Bacillati</taxon>
        <taxon>Actinomycetota</taxon>
        <taxon>Actinomycetes</taxon>
        <taxon>Streptosporangiales</taxon>
        <taxon>Nocardiopsidaceae</taxon>
        <taxon>Nocardiopsis</taxon>
    </lineage>
</organism>
<evidence type="ECO:0000256" key="1">
    <source>
        <dbReference type="SAM" id="Phobius"/>
    </source>
</evidence>
<keyword evidence="1" id="KW-0812">Transmembrane</keyword>
<proteinExistence type="predicted"/>
<keyword evidence="3" id="KW-1185">Reference proteome</keyword>
<gene>
    <name evidence="2" type="ORF">HNR23_005008</name>
</gene>
<protein>
    <submittedName>
        <fullName evidence="2">Tfp pilus assembly protein FimT</fullName>
    </submittedName>
</protein>
<reference evidence="2 3" key="1">
    <citation type="submission" date="2020-08" db="EMBL/GenBank/DDBJ databases">
        <title>Sequencing the genomes of 1000 actinobacteria strains.</title>
        <authorList>
            <person name="Klenk H.-P."/>
        </authorList>
    </citation>
    <scope>NUCLEOTIDE SEQUENCE [LARGE SCALE GENOMIC DNA]</scope>
    <source>
        <strain evidence="2 3">DSM 46659</strain>
    </source>
</reference>
<evidence type="ECO:0000313" key="3">
    <source>
        <dbReference type="Proteomes" id="UP000546642"/>
    </source>
</evidence>
<feature type="transmembrane region" description="Helical" evidence="1">
    <location>
        <begin position="21"/>
        <end position="40"/>
    </location>
</feature>
<keyword evidence="1" id="KW-1133">Transmembrane helix</keyword>
<comment type="caution">
    <text evidence="2">The sequence shown here is derived from an EMBL/GenBank/DDBJ whole genome shotgun (WGS) entry which is preliminary data.</text>
</comment>
<name>A0A7X0D7X8_9ACTN</name>
<keyword evidence="1" id="KW-0472">Membrane</keyword>
<evidence type="ECO:0000313" key="2">
    <source>
        <dbReference type="EMBL" id="MBB6174948.1"/>
    </source>
</evidence>
<dbReference type="Proteomes" id="UP000546642">
    <property type="component" value="Unassembled WGS sequence"/>
</dbReference>
<dbReference type="RefSeq" id="WP_184079315.1">
    <property type="nucleotide sequence ID" value="NZ_JACHDS010000001.1"/>
</dbReference>
<sequence>MMHRLAARLAVTRSEAGYSTEAVVVIALLAILALGALALITEAVMNKAESISLN</sequence>
<dbReference type="AlphaFoldDB" id="A0A7X0D7X8"/>